<name>A0A4R0ITE2_9ACTN</name>
<dbReference type="Proteomes" id="UP000294225">
    <property type="component" value="Unassembled WGS sequence"/>
</dbReference>
<evidence type="ECO:0000313" key="2">
    <source>
        <dbReference type="Proteomes" id="UP000294225"/>
    </source>
</evidence>
<organism evidence="1 2">
    <name type="scientific">Kribbella speibonae</name>
    <dbReference type="NCBI Taxonomy" id="1572660"/>
    <lineage>
        <taxon>Bacteria</taxon>
        <taxon>Bacillati</taxon>
        <taxon>Actinomycetota</taxon>
        <taxon>Actinomycetes</taxon>
        <taxon>Propionibacteriales</taxon>
        <taxon>Kribbellaceae</taxon>
        <taxon>Kribbella</taxon>
    </lineage>
</organism>
<protein>
    <submittedName>
        <fullName evidence="1">Uncharacterized protein</fullName>
    </submittedName>
</protein>
<gene>
    <name evidence="1" type="ORF">E0H92_27430</name>
</gene>
<reference evidence="1 2" key="1">
    <citation type="submission" date="2019-02" db="EMBL/GenBank/DDBJ databases">
        <title>Kribbella capetownensis sp. nov. and Kribbella speibonae sp. nov., isolated from soil.</title>
        <authorList>
            <person name="Curtis S.M."/>
            <person name="Norton I."/>
            <person name="Everest G.J."/>
            <person name="Meyers P.R."/>
        </authorList>
    </citation>
    <scope>NUCLEOTIDE SEQUENCE [LARGE SCALE GENOMIC DNA]</scope>
    <source>
        <strain evidence="1 2">YM55</strain>
    </source>
</reference>
<accession>A0A4R0ITE2</accession>
<dbReference type="EMBL" id="SJKC01000003">
    <property type="protein sequence ID" value="TCC36377.1"/>
    <property type="molecule type" value="Genomic_DNA"/>
</dbReference>
<sequence length="115" mass="13189">MRELEVRRLFDGEPDYLHDVVTDVADVLFDLDGTEPGRVSYSRWRTVSAPGARVVVHISRTAADCEFRARATVRQSLLPRLKGERRRLEFLMHVIDSVLRAERRAELVGEGGTRR</sequence>
<dbReference type="RefSeq" id="WP_131498203.1">
    <property type="nucleotide sequence ID" value="NZ_SJKC01000003.1"/>
</dbReference>
<proteinExistence type="predicted"/>
<dbReference type="AlphaFoldDB" id="A0A4R0ITE2"/>
<evidence type="ECO:0000313" key="1">
    <source>
        <dbReference type="EMBL" id="TCC36377.1"/>
    </source>
</evidence>
<comment type="caution">
    <text evidence="1">The sequence shown here is derived from an EMBL/GenBank/DDBJ whole genome shotgun (WGS) entry which is preliminary data.</text>
</comment>